<evidence type="ECO:0000313" key="2">
    <source>
        <dbReference type="Proteomes" id="UP001321760"/>
    </source>
</evidence>
<proteinExistence type="predicted"/>
<evidence type="ECO:0000313" key="1">
    <source>
        <dbReference type="EMBL" id="KAK4442322.1"/>
    </source>
</evidence>
<dbReference type="EMBL" id="MU866020">
    <property type="protein sequence ID" value="KAK4442322.1"/>
    <property type="molecule type" value="Genomic_DNA"/>
</dbReference>
<accession>A0AAV9G2A1</accession>
<protein>
    <recommendedName>
        <fullName evidence="3">Heterokaryon incompatibility domain-containing protein</fullName>
    </recommendedName>
</protein>
<comment type="caution">
    <text evidence="1">The sequence shown here is derived from an EMBL/GenBank/DDBJ whole genome shotgun (WGS) entry which is preliminary data.</text>
</comment>
<organism evidence="1 2">
    <name type="scientific">Podospora aff. communis PSN243</name>
    <dbReference type="NCBI Taxonomy" id="3040156"/>
    <lineage>
        <taxon>Eukaryota</taxon>
        <taxon>Fungi</taxon>
        <taxon>Dikarya</taxon>
        <taxon>Ascomycota</taxon>
        <taxon>Pezizomycotina</taxon>
        <taxon>Sordariomycetes</taxon>
        <taxon>Sordariomycetidae</taxon>
        <taxon>Sordariales</taxon>
        <taxon>Podosporaceae</taxon>
        <taxon>Podospora</taxon>
    </lineage>
</organism>
<dbReference type="PANTHER" id="PTHR33112:SF16">
    <property type="entry name" value="HETEROKARYON INCOMPATIBILITY DOMAIN-CONTAINING PROTEIN"/>
    <property type="match status" value="1"/>
</dbReference>
<reference evidence="1" key="1">
    <citation type="journal article" date="2023" name="Mol. Phylogenet. Evol.">
        <title>Genome-scale phylogeny and comparative genomics of the fungal order Sordariales.</title>
        <authorList>
            <person name="Hensen N."/>
            <person name="Bonometti L."/>
            <person name="Westerberg I."/>
            <person name="Brannstrom I.O."/>
            <person name="Guillou S."/>
            <person name="Cros-Aarteil S."/>
            <person name="Calhoun S."/>
            <person name="Haridas S."/>
            <person name="Kuo A."/>
            <person name="Mondo S."/>
            <person name="Pangilinan J."/>
            <person name="Riley R."/>
            <person name="LaButti K."/>
            <person name="Andreopoulos B."/>
            <person name="Lipzen A."/>
            <person name="Chen C."/>
            <person name="Yan M."/>
            <person name="Daum C."/>
            <person name="Ng V."/>
            <person name="Clum A."/>
            <person name="Steindorff A."/>
            <person name="Ohm R.A."/>
            <person name="Martin F."/>
            <person name="Silar P."/>
            <person name="Natvig D.O."/>
            <person name="Lalanne C."/>
            <person name="Gautier V."/>
            <person name="Ament-Velasquez S.L."/>
            <person name="Kruys A."/>
            <person name="Hutchinson M.I."/>
            <person name="Powell A.J."/>
            <person name="Barry K."/>
            <person name="Miller A.N."/>
            <person name="Grigoriev I.V."/>
            <person name="Debuchy R."/>
            <person name="Gladieux P."/>
            <person name="Hiltunen Thoren M."/>
            <person name="Johannesson H."/>
        </authorList>
    </citation>
    <scope>NUCLEOTIDE SEQUENCE</scope>
    <source>
        <strain evidence="1">PSN243</strain>
    </source>
</reference>
<evidence type="ECO:0008006" key="3">
    <source>
        <dbReference type="Google" id="ProtNLM"/>
    </source>
</evidence>
<gene>
    <name evidence="1" type="ORF">QBC34DRAFT_444254</name>
</gene>
<keyword evidence="2" id="KW-1185">Reference proteome</keyword>
<dbReference type="Proteomes" id="UP001321760">
    <property type="component" value="Unassembled WGS sequence"/>
</dbReference>
<name>A0AAV9G2A1_9PEZI</name>
<reference evidence="1" key="2">
    <citation type="submission" date="2023-05" db="EMBL/GenBank/DDBJ databases">
        <authorList>
            <consortium name="Lawrence Berkeley National Laboratory"/>
            <person name="Steindorff A."/>
            <person name="Hensen N."/>
            <person name="Bonometti L."/>
            <person name="Westerberg I."/>
            <person name="Brannstrom I.O."/>
            <person name="Guillou S."/>
            <person name="Cros-Aarteil S."/>
            <person name="Calhoun S."/>
            <person name="Haridas S."/>
            <person name="Kuo A."/>
            <person name="Mondo S."/>
            <person name="Pangilinan J."/>
            <person name="Riley R."/>
            <person name="Labutti K."/>
            <person name="Andreopoulos B."/>
            <person name="Lipzen A."/>
            <person name="Chen C."/>
            <person name="Yanf M."/>
            <person name="Daum C."/>
            <person name="Ng V."/>
            <person name="Clum A."/>
            <person name="Ohm R."/>
            <person name="Martin F."/>
            <person name="Silar P."/>
            <person name="Natvig D."/>
            <person name="Lalanne C."/>
            <person name="Gautier V."/>
            <person name="Ament-Velasquez S.L."/>
            <person name="Kruys A."/>
            <person name="Hutchinson M.I."/>
            <person name="Powell A.J."/>
            <person name="Barry K."/>
            <person name="Miller A.N."/>
            <person name="Grigoriev I.V."/>
            <person name="Debuchy R."/>
            <person name="Gladieux P."/>
            <person name="Thoren M.H."/>
            <person name="Johannesson H."/>
        </authorList>
    </citation>
    <scope>NUCLEOTIDE SEQUENCE</scope>
    <source>
        <strain evidence="1">PSN243</strain>
    </source>
</reference>
<dbReference type="AlphaFoldDB" id="A0AAV9G2A1"/>
<dbReference type="PANTHER" id="PTHR33112">
    <property type="entry name" value="DOMAIN PROTEIN, PUTATIVE-RELATED"/>
    <property type="match status" value="1"/>
</dbReference>
<sequence length="678" mass="75722">MASELNQRPIHGHMEFVPLPLNAEVDSHVDRQVTSPGTLCRKCVGFRDWLRRLLSGKPRAIWADVKSQEYSHYSEGAALDDSRRAGCHLCTHIINAIGRKGYMISLIGVSVGSGDRIAMQSSLEQIRHARNFVLHVVGVPPSDAAPNRVLQIQVTADGAGTFPAILQLITPEPRFPGASLDISQALATRHVSTRSPASFSLLRCWLQYCLDNHSLCHQRVGTTMPTRLLHIASVSPGSNAFTYTVKLVHGPEFGPGAHNQVRYIALSYCWGTTGECYKLTKETLPALTKGAATMADVYRNCEVELAALGARGNGEGLFARRDSLMYHACHLLSIDGEDLSVITKEFRHRGEVTDEWPLYERGWVFQERVLPARTIKFGPFLAWECREMKVDEFNLVRPILDPREQWRFEDKLLSREFHGRNSEPNTEEEAETIYAFWREARNHFSGLALTKPTDRLVAIQGLITTVARYTGWKAACGLWDNFLLRELLWRTAPLNVHASSSGLSPSWSWITITGEVWNASTPSETLAEAKILSDYDEDEIPPSLLLRAVPIRVHQMEAEAPRVLDRSTGSIMQGIPDKFKLALNIFESIRVSYYPDVPRDAECPAAFLPIGLTTLEQYPDPQGMVVGIAVQPLFPGMGIFRRVGVAEATYEKGSTDEDVLRLLELVRDEDAREGVILV</sequence>